<evidence type="ECO:0000313" key="6">
    <source>
        <dbReference type="Proteomes" id="UP001595844"/>
    </source>
</evidence>
<accession>A0ABV8VD05</accession>
<dbReference type="SMART" id="SM00342">
    <property type="entry name" value="HTH_ARAC"/>
    <property type="match status" value="1"/>
</dbReference>
<evidence type="ECO:0000256" key="3">
    <source>
        <dbReference type="ARBA" id="ARBA00023163"/>
    </source>
</evidence>
<dbReference type="Pfam" id="PF12833">
    <property type="entry name" value="HTH_18"/>
    <property type="match status" value="1"/>
</dbReference>
<dbReference type="RefSeq" id="WP_378556192.1">
    <property type="nucleotide sequence ID" value="NZ_JBHSDL010000005.1"/>
</dbReference>
<dbReference type="EMBL" id="JBHSDL010000005">
    <property type="protein sequence ID" value="MFC4373399.1"/>
    <property type="molecule type" value="Genomic_DNA"/>
</dbReference>
<comment type="caution">
    <text evidence="5">The sequence shown here is derived from an EMBL/GenBank/DDBJ whole genome shotgun (WGS) entry which is preliminary data.</text>
</comment>
<sequence length="244" mass="25913">MTGANGWAGTMLLRPGLMMMTGEVGATALHAHHTVQVLTSESTFRIGDAHGATSSCRAVVIPPNTSHRVVQGAGASTLIHVAPEAAVATVLCPEPADTVDVWVRHGARFAADPIRTAAVAAGAVEPVRTTWHPALRRARAELPELLAEGPVRLGEVARRVQLSESRLAHLFSAEVGLPFRAYVRWLRMQRAVRLVAAGRTLTEAAHGAGFADSAHLNRVCHSMFGAAPSDFGHLRLVDEPGRDS</sequence>
<evidence type="ECO:0000256" key="2">
    <source>
        <dbReference type="ARBA" id="ARBA00023125"/>
    </source>
</evidence>
<keyword evidence="2" id="KW-0238">DNA-binding</keyword>
<dbReference type="Proteomes" id="UP001595844">
    <property type="component" value="Unassembled WGS sequence"/>
</dbReference>
<keyword evidence="6" id="KW-1185">Reference proteome</keyword>
<dbReference type="InterPro" id="IPR018060">
    <property type="entry name" value="HTH_AraC"/>
</dbReference>
<name>A0ABV8VD05_9NOCA</name>
<evidence type="ECO:0000259" key="4">
    <source>
        <dbReference type="PROSITE" id="PS01124"/>
    </source>
</evidence>
<dbReference type="Gene3D" id="1.10.10.60">
    <property type="entry name" value="Homeodomain-like"/>
    <property type="match status" value="1"/>
</dbReference>
<gene>
    <name evidence="5" type="ORF">ACFO5K_04745</name>
</gene>
<keyword evidence="3" id="KW-0804">Transcription</keyword>
<dbReference type="PROSITE" id="PS01124">
    <property type="entry name" value="HTH_ARAC_FAMILY_2"/>
    <property type="match status" value="1"/>
</dbReference>
<proteinExistence type="predicted"/>
<reference evidence="6" key="1">
    <citation type="journal article" date="2019" name="Int. J. Syst. Evol. Microbiol.">
        <title>The Global Catalogue of Microorganisms (GCM) 10K type strain sequencing project: providing services to taxonomists for standard genome sequencing and annotation.</title>
        <authorList>
            <consortium name="The Broad Institute Genomics Platform"/>
            <consortium name="The Broad Institute Genome Sequencing Center for Infectious Disease"/>
            <person name="Wu L."/>
            <person name="Ma J."/>
        </authorList>
    </citation>
    <scope>NUCLEOTIDE SEQUENCE [LARGE SCALE GENOMIC DNA]</scope>
    <source>
        <strain evidence="6">IBRC-M 10490</strain>
    </source>
</reference>
<keyword evidence="1" id="KW-0805">Transcription regulation</keyword>
<evidence type="ECO:0000313" key="5">
    <source>
        <dbReference type="EMBL" id="MFC4373399.1"/>
    </source>
</evidence>
<dbReference type="InterPro" id="IPR050204">
    <property type="entry name" value="AraC_XylS_family_regulators"/>
</dbReference>
<dbReference type="PANTHER" id="PTHR46796">
    <property type="entry name" value="HTH-TYPE TRANSCRIPTIONAL ACTIVATOR RHAS-RELATED"/>
    <property type="match status" value="1"/>
</dbReference>
<evidence type="ECO:0000256" key="1">
    <source>
        <dbReference type="ARBA" id="ARBA00023015"/>
    </source>
</evidence>
<organism evidence="5 6">
    <name type="scientific">Nocardia halotolerans</name>
    <dbReference type="NCBI Taxonomy" id="1755878"/>
    <lineage>
        <taxon>Bacteria</taxon>
        <taxon>Bacillati</taxon>
        <taxon>Actinomycetota</taxon>
        <taxon>Actinomycetes</taxon>
        <taxon>Mycobacteriales</taxon>
        <taxon>Nocardiaceae</taxon>
        <taxon>Nocardia</taxon>
    </lineage>
</organism>
<protein>
    <submittedName>
        <fullName evidence="5">Helix-turn-helix transcriptional regulator</fullName>
    </submittedName>
</protein>
<feature type="domain" description="HTH araC/xylS-type" evidence="4">
    <location>
        <begin position="136"/>
        <end position="234"/>
    </location>
</feature>